<dbReference type="EMBL" id="OK574432">
    <property type="protein sequence ID" value="UHS18431.1"/>
    <property type="molecule type" value="Genomic_DNA"/>
</dbReference>
<sequence>MFPERGPKPAPSTGDWETEYMACKFWDRPPRKYLTDTPFYPWMPPAPPKFSVSFKLGFKP</sequence>
<protein>
    <submittedName>
        <fullName evidence="1">Uncharacterized protein</fullName>
    </submittedName>
</protein>
<proteinExistence type="predicted"/>
<evidence type="ECO:0000313" key="1">
    <source>
        <dbReference type="EMBL" id="UHS18431.1"/>
    </source>
</evidence>
<accession>A0A8K1XYY8</accession>
<organism evidence="1">
    <name type="scientific">Alphatorquevirus sp</name>
    <dbReference type="NCBI Taxonomy" id="2809145"/>
    <lineage>
        <taxon>Viruses</taxon>
        <taxon>Monodnaviria</taxon>
        <taxon>Shotokuvirae</taxon>
        <taxon>Commensaviricota</taxon>
        <taxon>Cardeaviricetes</taxon>
        <taxon>Sanitavirales</taxon>
        <taxon>Anelloviridae</taxon>
        <taxon>Alphatorquevirus</taxon>
    </lineage>
</organism>
<name>A0A8K1XYY8_9VIRU</name>
<reference evidence="1" key="1">
    <citation type="journal article" date="2021" name="Cell Host Microbe">
        <title>Global genome analysis reveals a vast and dynamic anellovirus landscape within the human virome.</title>
        <authorList>
            <person name="Arze C.A."/>
            <person name="Springer S."/>
            <person name="Dudas G."/>
            <person name="Patel S."/>
            <person name="Bhattacharyya A."/>
            <person name="Swaminathan H."/>
            <person name="Brugnara C."/>
            <person name="Delagrave S."/>
            <person name="Ong T."/>
            <person name="Kahvejian A."/>
            <person name="Echelard Y."/>
            <person name="Weinstein E.G."/>
            <person name="Hajjar R.J."/>
            <person name="Andersen K.G."/>
            <person name="Yozwiak N.L."/>
        </authorList>
    </citation>
    <scope>NUCLEOTIDE SEQUENCE</scope>
    <source>
        <strain evidence="1">TF1YBNFPH</strain>
    </source>
</reference>